<evidence type="ECO:0000256" key="6">
    <source>
        <dbReference type="ARBA" id="ARBA00022737"/>
    </source>
</evidence>
<keyword evidence="5" id="KW-0479">Metal-binding</keyword>
<dbReference type="PANTHER" id="PTHR11774:SF4">
    <property type="entry name" value="GERANYLGERANYL TRANSFERASE TYPE-1 SUBUNIT BETA"/>
    <property type="match status" value="1"/>
</dbReference>
<dbReference type="SUPFAM" id="SSF48239">
    <property type="entry name" value="Terpenoid cyclases/Protein prenyltransferases"/>
    <property type="match status" value="1"/>
</dbReference>
<dbReference type="STRING" id="418985.A0A1V9Y3G5"/>
<gene>
    <name evidence="9" type="ORF">BIW11_05166</name>
</gene>
<evidence type="ECO:0000256" key="1">
    <source>
        <dbReference type="ARBA" id="ARBA00001947"/>
    </source>
</evidence>
<evidence type="ECO:0000313" key="10">
    <source>
        <dbReference type="Proteomes" id="UP000192247"/>
    </source>
</evidence>
<protein>
    <submittedName>
        <fullName evidence="9">Geranylgeranyl transferase type-1 subunit beta-like</fullName>
    </submittedName>
</protein>
<evidence type="ECO:0000256" key="7">
    <source>
        <dbReference type="ARBA" id="ARBA00022833"/>
    </source>
</evidence>
<feature type="domain" description="Prenyltransferase alpha-alpha toroid" evidence="8">
    <location>
        <begin position="10"/>
        <end position="325"/>
    </location>
</feature>
<accession>A0A1V9Y3G5</accession>
<dbReference type="GO" id="GO:0004662">
    <property type="term" value="F:CAAX-protein geranylgeranyltransferase activity"/>
    <property type="evidence" value="ECO:0007669"/>
    <property type="project" value="TreeGrafter"/>
</dbReference>
<proteinExistence type="inferred from homology"/>
<dbReference type="Pfam" id="PF00432">
    <property type="entry name" value="Prenyltrans"/>
    <property type="match status" value="1"/>
</dbReference>
<organism evidence="9 10">
    <name type="scientific">Tropilaelaps mercedesae</name>
    <dbReference type="NCBI Taxonomy" id="418985"/>
    <lineage>
        <taxon>Eukaryota</taxon>
        <taxon>Metazoa</taxon>
        <taxon>Ecdysozoa</taxon>
        <taxon>Arthropoda</taxon>
        <taxon>Chelicerata</taxon>
        <taxon>Arachnida</taxon>
        <taxon>Acari</taxon>
        <taxon>Parasitiformes</taxon>
        <taxon>Mesostigmata</taxon>
        <taxon>Gamasina</taxon>
        <taxon>Dermanyssoidea</taxon>
        <taxon>Laelapidae</taxon>
        <taxon>Tropilaelaps</taxon>
    </lineage>
</organism>
<dbReference type="Gene3D" id="1.50.10.20">
    <property type="match status" value="1"/>
</dbReference>
<dbReference type="EMBL" id="MNPL01000152">
    <property type="protein sequence ID" value="OQR80279.1"/>
    <property type="molecule type" value="Genomic_DNA"/>
</dbReference>
<dbReference type="PANTHER" id="PTHR11774">
    <property type="entry name" value="GERANYLGERANYL TRANSFERASE TYPE BETA SUBUNIT"/>
    <property type="match status" value="1"/>
</dbReference>
<dbReference type="InParanoid" id="A0A1V9Y3G5"/>
<sequence>MHCAGREMDLLRHRHVRFFNRWLSALPSSAAAYMDKRPLIAFFSTCGLDLLDNLPETRSSLINWLYSMQYIDEKKGTAGFLGGFMIGRVSDGSQCWLDIPSLGLTYTALASLVTLGDDLSKAKRNEILKGLKELQLEDGSFASQWLDGEVDMRFVYCAVCIAYMLDDFSTINVDACVSFIRDCFTYEGGVACLPGAEAHGGSTFCAVASLALMNRLKDIEDKRSHLVQWCLFRQESKGFNGRPNKLEDTCYSFWIGGTLRILEAFELSSAPLNREFLLNAQNPITGGLGKYDSGSPDPHHTYLGLAGLSFIDMDNLREVHVPLNISVRAHYALKRIHATW</sequence>
<dbReference type="AlphaFoldDB" id="A0A1V9Y3G5"/>
<evidence type="ECO:0000256" key="3">
    <source>
        <dbReference type="ARBA" id="ARBA00022602"/>
    </source>
</evidence>
<evidence type="ECO:0000313" key="9">
    <source>
        <dbReference type="EMBL" id="OQR80279.1"/>
    </source>
</evidence>
<comment type="similarity">
    <text evidence="2">Belongs to the protein prenyltransferase subunit beta family.</text>
</comment>
<dbReference type="OrthoDB" id="24893at2759"/>
<evidence type="ECO:0000256" key="2">
    <source>
        <dbReference type="ARBA" id="ARBA00010497"/>
    </source>
</evidence>
<keyword evidence="6" id="KW-0677">Repeat</keyword>
<dbReference type="GO" id="GO:0046872">
    <property type="term" value="F:metal ion binding"/>
    <property type="evidence" value="ECO:0007669"/>
    <property type="project" value="UniProtKB-KW"/>
</dbReference>
<keyword evidence="10" id="KW-1185">Reference proteome</keyword>
<keyword evidence="7" id="KW-0862">Zinc</keyword>
<name>A0A1V9Y3G5_9ACAR</name>
<evidence type="ECO:0000256" key="4">
    <source>
        <dbReference type="ARBA" id="ARBA00022679"/>
    </source>
</evidence>
<dbReference type="InterPro" id="IPR008930">
    <property type="entry name" value="Terpenoid_cyclase/PrenylTrfase"/>
</dbReference>
<keyword evidence="4 9" id="KW-0808">Transferase</keyword>
<dbReference type="FunCoup" id="A0A1V9Y3G5">
    <property type="interactions" value="207"/>
</dbReference>
<reference evidence="9 10" key="1">
    <citation type="journal article" date="2017" name="Gigascience">
        <title>Draft genome of the honey bee ectoparasitic mite, Tropilaelaps mercedesae, is shaped by the parasitic life history.</title>
        <authorList>
            <person name="Dong X."/>
            <person name="Armstrong S.D."/>
            <person name="Xia D."/>
            <person name="Makepeace B.L."/>
            <person name="Darby A.C."/>
            <person name="Kadowaki T."/>
        </authorList>
    </citation>
    <scope>NUCLEOTIDE SEQUENCE [LARGE SCALE GENOMIC DNA]</scope>
    <source>
        <strain evidence="9">Wuxi-XJTLU</strain>
    </source>
</reference>
<evidence type="ECO:0000256" key="5">
    <source>
        <dbReference type="ARBA" id="ARBA00022723"/>
    </source>
</evidence>
<evidence type="ECO:0000259" key="8">
    <source>
        <dbReference type="Pfam" id="PF00432"/>
    </source>
</evidence>
<dbReference type="GO" id="GO:0005953">
    <property type="term" value="C:CAAX-protein geranylgeranyltransferase complex"/>
    <property type="evidence" value="ECO:0007669"/>
    <property type="project" value="TreeGrafter"/>
</dbReference>
<dbReference type="InterPro" id="IPR001330">
    <property type="entry name" value="Prenyltrans"/>
</dbReference>
<comment type="cofactor">
    <cofactor evidence="1">
        <name>Zn(2+)</name>
        <dbReference type="ChEBI" id="CHEBI:29105"/>
    </cofactor>
</comment>
<keyword evidence="3" id="KW-0637">Prenyltransferase</keyword>
<comment type="caution">
    <text evidence="9">The sequence shown here is derived from an EMBL/GenBank/DDBJ whole genome shotgun (WGS) entry which is preliminary data.</text>
</comment>
<dbReference type="InterPro" id="IPR045089">
    <property type="entry name" value="PGGT1B-like"/>
</dbReference>
<dbReference type="Proteomes" id="UP000192247">
    <property type="component" value="Unassembled WGS sequence"/>
</dbReference>